<feature type="region of interest" description="Disordered" evidence="1">
    <location>
        <begin position="318"/>
        <end position="522"/>
    </location>
</feature>
<sequence>MKRWQDRGEVEDSEDDELELNLSSPSPERPIKRVRQDEDAADAQDNSVAPFAIEDGADDEDEIAWLPAKVANTYGRKGKLKRPSRRARTTPAKASKREASISPSQGGPPSSGERSDFGSPESAAEGAAPNSIVGQISASQGEASKAIVATTATHEQTRTISPQPSTAPTPASKRSPAPDRQKDSSSVRPASAPLIFGDNVSSTQNSSQESLPDARELFAAAKLRLPSAAPSSPLSEREVSPPAYFEQRDGQIVANKAKEVSGSLEDENAVHDEILRNSMLVHTQSETTTGRRSLRARKEIQLHPYLIDKAKYQRQCKERGIKPVRLIDAEPPEEESQVLEDSSQQSPVEPQLSSSGGLDDSLNSRPKAYVRLSSLRKERSVAELATERAAKRRRISHGKGRSARLDMLDPPRSTLGTQRDSFSVPPSPPQTSSETSTPGPLRQPMQQTASGFQRPHGLSPAPLPTPHFSSEVKKGHINENASTESGSRLRGSRNRTHSPEALSSAGERETSGSEAESESEVLARRLRREQKRIRGVLPASWLRIDFKAQKPKPIALLTGHRVSSTSPERRTPQRGVAQKITSTHRKANDAAGVNILSDDGGDSDGSIQFIRAEPKQSRLAFDADRLNVAPSEIIDDDTMENDFVDAMLAGRPRSTKAAKTKSRQPRITDKFRKSVGNADIFSEEREARKQSGNARGMRGGQARTSKKPRRATVRLSIADVLSPTTSSNSGMPPFIRLAKRQAKRLPDRGRHSPSNKIIHLATADDTREAMSVLRSWRDGTLAPRKDGVRTQPQGDHFHGDADAEDALPSSMTERQPLRVVSGNADQPHALPSARKMATRRNGARKTSVRQTQRASGTPQVRRPSSSGADVTQPTRRAVVPSRPVGLRPVQLESLQHDFDERHRAAVFERRMQCLTESVAVRGRRPHTADFQLAKYFAQEDGIIPTTEHDTLAAADHIPLASDEQPKVLLPHRRRKRQARRLEVEEHQHWQGDDAVIDFVEDVVEVEPVTDISKPVLQGLGAFGIGYPVDFDVKQLPPRPLFGQDSFIGSGDFYDAINLASLGLDSPRNHISVHLDRSIVSWSAWNEEVATSFSRIPAVIREALSECHAGPAGASVPAEVDESIAYLLRSVVRYCSKCLYFEDPVDREECVQSLQRLIGELAEAIAECHADAALMHDTVLLVMQYQVVLAAQAVQINARSNADWQTEPPLLGLLESSAKSLAKHALTGSFDVLRNWCQVMRTSEDCTEHSAASTIIILAHTSRHLGHNCTAWQTVGAVLDSDIHSMISVKDLDGVWHNLFTVLPLLYIDAKGVVERNPDSMPLQEDWTIVRKLLQRAFELYENTSHVRGFTANSYLRTLLHRCHRLVDKWQWAKCEMMLYSVYDFFSKQSRMLLKNEECKGSPRFLEELNLLPSMDIQPDDLSFHIFLKTLVKGLVAMRERNVYNDRKIGSSITYRMIPTHGRTYPKEKDMQQSDVDALRNHHDLLCTLYYASPPGYRPGVDILRNLVDHANWHRKACQLNVNAWTMLTVFQASTQEPAGRLQPLTVWFSEILRLTIMQYRLARSEAEHDFHHARGMGADIGEAFLHGTIANNQLQIATTLATALAGLKRAVSAASSVGMMQKLMQDTNFWTIFELFDTSQRRLLGTVREALHVIDAAFDTAQRLSASGESQITSNDSQDFGDFSALDELVGSDKADSPLPATTARDLQAPVGSFLSNVFGADMPPDDTLLEHVVRIWIRMGRDLVSNCEKSWLSYVDDYSPNSWTQMRDTKQKRKFTPYYMSRIVEQPNVDDAALESIITSWLLSLVEREALLKFQHSLTSALLNRCESELLLQNLPFARDVRIGRFNISLEDLRQRRLALISSTLSNMRCALMRARHNVPPQAQGVRTRYTEMLRRLMQTMKQNYQELQANGSSDVAEGSVQGAYVEFVQQVVSLLQQHTADFCPVDKFFTDSSAFPLPATDPTYVVGKLKGYALKLADSGPRRELTMFIQSVIERAVVDRQQQYLVSQIATAMSDEPEMGDSSAPTLRYVLLTSIFPAYFDTALSLPSGWMLSMPLLQACEIVVRDMLYNFDLDFDPSLAATVATLKAILRSFNGQCDTVLARNSLDGQPSALCVISAIYTVCSAALPIITCIQRLSSHGKDLLKLIRALYTQCDVLKDHLEGAMSLDEPKRTHLDTLGPCPWADTKAFAERQVRESTNSWYIADGRHYVRRGNISREVEVQLGSVEEEELAMLQAIAAFQRAYEASFGGGRERRREEVARQDTSGLADLII</sequence>
<dbReference type="GO" id="GO:0000724">
    <property type="term" value="P:double-strand break repair via homologous recombination"/>
    <property type="evidence" value="ECO:0007669"/>
    <property type="project" value="TreeGrafter"/>
</dbReference>
<feature type="compositionally biased region" description="Basic residues" evidence="1">
    <location>
        <begin position="390"/>
        <end position="402"/>
    </location>
</feature>
<protein>
    <recommendedName>
        <fullName evidence="4">Protein mms22</fullName>
    </recommendedName>
</protein>
<keyword evidence="3" id="KW-1185">Reference proteome</keyword>
<dbReference type="PANTHER" id="PTHR28122">
    <property type="entry name" value="E3 UBIQUITIN-PROTEIN LIGASE SUBSTRATE RECEPTOR MMS22"/>
    <property type="match status" value="1"/>
</dbReference>
<dbReference type="GO" id="GO:0031297">
    <property type="term" value="P:replication fork processing"/>
    <property type="evidence" value="ECO:0007669"/>
    <property type="project" value="InterPro"/>
</dbReference>
<feature type="compositionally biased region" description="Low complexity" evidence="1">
    <location>
        <begin position="161"/>
        <end position="172"/>
    </location>
</feature>
<accession>A0A9P3CHC4</accession>
<feature type="compositionally biased region" description="Basic and acidic residues" evidence="1">
    <location>
        <begin position="176"/>
        <end position="185"/>
    </location>
</feature>
<evidence type="ECO:0000256" key="1">
    <source>
        <dbReference type="SAM" id="MobiDB-lite"/>
    </source>
</evidence>
<feature type="compositionally biased region" description="Low complexity" evidence="1">
    <location>
        <begin position="100"/>
        <end position="112"/>
    </location>
</feature>
<dbReference type="InterPro" id="IPR019021">
    <property type="entry name" value="Mms22"/>
</dbReference>
<feature type="compositionally biased region" description="Low complexity" evidence="1">
    <location>
        <begin position="430"/>
        <end position="440"/>
    </location>
</feature>
<feature type="compositionally biased region" description="Polar residues" evidence="1">
    <location>
        <begin position="132"/>
        <end position="142"/>
    </location>
</feature>
<feature type="compositionally biased region" description="Basic and acidic residues" evidence="1">
    <location>
        <begin position="1"/>
        <end position="10"/>
    </location>
</feature>
<dbReference type="OrthoDB" id="2386201at2759"/>
<comment type="caution">
    <text evidence="2">The sequence shown here is derived from an EMBL/GenBank/DDBJ whole genome shotgun (WGS) entry which is preliminary data.</text>
</comment>
<dbReference type="GeneID" id="68289357"/>
<name>A0A9P3CHC4_9PEZI</name>
<dbReference type="Pfam" id="PF09462">
    <property type="entry name" value="Mus7"/>
    <property type="match status" value="1"/>
</dbReference>
<dbReference type="RefSeq" id="XP_044654932.1">
    <property type="nucleotide sequence ID" value="XM_044798997.1"/>
</dbReference>
<evidence type="ECO:0000313" key="3">
    <source>
        <dbReference type="Proteomes" id="UP000825890"/>
    </source>
</evidence>
<feature type="compositionally biased region" description="Basic and acidic residues" evidence="1">
    <location>
        <begin position="375"/>
        <end position="389"/>
    </location>
</feature>
<feature type="compositionally biased region" description="Polar residues" evidence="1">
    <location>
        <begin position="280"/>
        <end position="291"/>
    </location>
</feature>
<feature type="compositionally biased region" description="Polar residues" evidence="1">
    <location>
        <begin position="199"/>
        <end position="210"/>
    </location>
</feature>
<feature type="region of interest" description="Disordered" evidence="1">
    <location>
        <begin position="226"/>
        <end position="245"/>
    </location>
</feature>
<feature type="compositionally biased region" description="Polar residues" evidence="1">
    <location>
        <begin position="848"/>
        <end position="874"/>
    </location>
</feature>
<reference evidence="2 3" key="1">
    <citation type="submission" date="2021-01" db="EMBL/GenBank/DDBJ databases">
        <title>Cercospora kikuchii MAFF 305040 whole genome shotgun sequence.</title>
        <authorList>
            <person name="Kashiwa T."/>
            <person name="Suzuki T."/>
        </authorList>
    </citation>
    <scope>NUCLEOTIDE SEQUENCE [LARGE SCALE GENOMIC DNA]</scope>
    <source>
        <strain evidence="2 3">MAFF 305040</strain>
    </source>
</reference>
<gene>
    <name evidence="2" type="ORF">CKM354_000378200</name>
</gene>
<feature type="compositionally biased region" description="Polar residues" evidence="1">
    <location>
        <begin position="150"/>
        <end position="160"/>
    </location>
</feature>
<feature type="compositionally biased region" description="Basic residues" evidence="1">
    <location>
        <begin position="836"/>
        <end position="847"/>
    </location>
</feature>
<feature type="compositionally biased region" description="Basic residues" evidence="1">
    <location>
        <begin position="76"/>
        <end position="88"/>
    </location>
</feature>
<feature type="compositionally biased region" description="Basic and acidic residues" evidence="1">
    <location>
        <begin position="318"/>
        <end position="328"/>
    </location>
</feature>
<dbReference type="Proteomes" id="UP000825890">
    <property type="component" value="Unassembled WGS sequence"/>
</dbReference>
<feature type="compositionally biased region" description="Basic and acidic residues" evidence="1">
    <location>
        <begin position="29"/>
        <end position="38"/>
    </location>
</feature>
<feature type="compositionally biased region" description="Low complexity" evidence="1">
    <location>
        <begin position="352"/>
        <end position="361"/>
    </location>
</feature>
<dbReference type="PANTHER" id="PTHR28122:SF1">
    <property type="entry name" value="E3 UBIQUITIN-PROTEIN LIGASE SUBSTRATE RECEPTOR MMS22"/>
    <property type="match status" value="1"/>
</dbReference>
<proteinExistence type="predicted"/>
<feature type="region of interest" description="Disordered" evidence="1">
    <location>
        <begin position="1"/>
        <end position="213"/>
    </location>
</feature>
<organism evidence="2 3">
    <name type="scientific">Cercospora kikuchii</name>
    <dbReference type="NCBI Taxonomy" id="84275"/>
    <lineage>
        <taxon>Eukaryota</taxon>
        <taxon>Fungi</taxon>
        <taxon>Dikarya</taxon>
        <taxon>Ascomycota</taxon>
        <taxon>Pezizomycotina</taxon>
        <taxon>Dothideomycetes</taxon>
        <taxon>Dothideomycetidae</taxon>
        <taxon>Mycosphaerellales</taxon>
        <taxon>Mycosphaerellaceae</taxon>
        <taxon>Cercospora</taxon>
    </lineage>
</organism>
<dbReference type="GO" id="GO:0005634">
    <property type="term" value="C:nucleus"/>
    <property type="evidence" value="ECO:0007669"/>
    <property type="project" value="InterPro"/>
</dbReference>
<feature type="compositionally biased region" description="Polar residues" evidence="1">
    <location>
        <begin position="339"/>
        <end position="348"/>
    </location>
</feature>
<dbReference type="EMBL" id="BOLY01000002">
    <property type="protein sequence ID" value="GIZ40445.1"/>
    <property type="molecule type" value="Genomic_DNA"/>
</dbReference>
<dbReference type="GO" id="GO:0035361">
    <property type="term" value="C:Cul8-RING ubiquitin ligase complex"/>
    <property type="evidence" value="ECO:0007669"/>
    <property type="project" value="TreeGrafter"/>
</dbReference>
<feature type="region of interest" description="Disordered" evidence="1">
    <location>
        <begin position="682"/>
        <end position="711"/>
    </location>
</feature>
<feature type="region of interest" description="Disordered" evidence="1">
    <location>
        <begin position="782"/>
        <end position="879"/>
    </location>
</feature>
<evidence type="ECO:0008006" key="4">
    <source>
        <dbReference type="Google" id="ProtNLM"/>
    </source>
</evidence>
<feature type="region of interest" description="Disordered" evidence="1">
    <location>
        <begin position="275"/>
        <end position="296"/>
    </location>
</feature>
<evidence type="ECO:0000313" key="2">
    <source>
        <dbReference type="EMBL" id="GIZ40445.1"/>
    </source>
</evidence>